<accession>A8ICQ6</accession>
<dbReference type="Gene3D" id="2.40.170.20">
    <property type="entry name" value="TonB-dependent receptor, beta-barrel domain"/>
    <property type="match status" value="1"/>
</dbReference>
<feature type="chain" id="PRO_5002720953" evidence="16">
    <location>
        <begin position="44"/>
        <end position="821"/>
    </location>
</feature>
<name>A8ICQ6_AZOC5</name>
<evidence type="ECO:0000256" key="9">
    <source>
        <dbReference type="ARBA" id="ARBA00023065"/>
    </source>
</evidence>
<sequence>MQTRTAHTERNFIKPQTACHSWVGTLLLASTALVAIAPTTALAQSAPAVTQAGAIAFSIPAGPLSAALTQWATTSGMRVLFSSEITRDLKTSGVNGTMTADVALGRLLTGTGLGYSFTGPTTVAIRRNVDVLPATNISSEGTIVLDTIDVQGDGTFGYIATRSDAGTKTNTPLIETPRSVSVVTRQEMDDRGVQNLPEAVRYTAGVTTGAFGYDPRFDQIYIRGFAVTTLGDYRDGLRQYAGSYATFSTETYGLERVDVIKGPASVLYGQGTPGGLIDRISKTPTGQPIHEILGEVGTFGHLQAAFDLGGTAPDNKNFLYRIVGVGRTGDTNYDIADDELYLAPSFTWRNDTTSLTVLALAQKDETDANVAMINKNSHVTKVRASDPDYDYQKQTQYQVGYKFEHQFNDMFEFRQNLRYGQADLTGRYLTGGVTGGGFASAASPIYRRGSAAVEEDLSSFQVDNQLQINAATGPLGHTLLIGLDYGEMHSNFGSGTAAANAAYAINILAPYYGITGPTPAINTRTNTDFDQLGIYAQDQIAWGNWRFNISGRQDWTSRTQVNGYTGLVTGDREDNAFTWSTGLLYLFDNGWAPYVSYATSFQPTSNLGYEGQILAPATAEQYEAGLKYISPDDRISMTLAGYNLKEQNAPKYAGINPTSGLLYYQSIGEIQVRGFEFEGRLRLANGVEAIASYTYADAEILQSATAAEVGRVPAVTPRNVATAWLNYTVQDGPLFGLSGGAGLRYIGQTYGNNTNTVINSSYTMFDASLRYDLGKLNQKLTGYSLSVSATNIANVMPEICNSGTCYLGQGRTVVGTLKYKW</sequence>
<dbReference type="InterPro" id="IPR011662">
    <property type="entry name" value="Secretin/TonB_short_N"/>
</dbReference>
<comment type="similarity">
    <text evidence="2 14 15">Belongs to the TonB-dependent receptor family.</text>
</comment>
<keyword evidence="9" id="KW-0406">Ion transport</keyword>
<dbReference type="STRING" id="438753.AZC_3240"/>
<evidence type="ECO:0000256" key="14">
    <source>
        <dbReference type="PROSITE-ProRule" id="PRU01360"/>
    </source>
</evidence>
<organism evidence="18 19">
    <name type="scientific">Azorhizobium caulinodans (strain ATCC 43989 / DSM 5975 / JCM 20966 / LMG 6465 / NBRC 14845 / NCIMB 13405 / ORS 571)</name>
    <dbReference type="NCBI Taxonomy" id="438753"/>
    <lineage>
        <taxon>Bacteria</taxon>
        <taxon>Pseudomonadati</taxon>
        <taxon>Pseudomonadota</taxon>
        <taxon>Alphaproteobacteria</taxon>
        <taxon>Hyphomicrobiales</taxon>
        <taxon>Xanthobacteraceae</taxon>
        <taxon>Azorhizobium</taxon>
    </lineage>
</organism>
<evidence type="ECO:0000256" key="3">
    <source>
        <dbReference type="ARBA" id="ARBA00022448"/>
    </source>
</evidence>
<dbReference type="CDD" id="cd01347">
    <property type="entry name" value="ligand_gated_channel"/>
    <property type="match status" value="1"/>
</dbReference>
<dbReference type="AlphaFoldDB" id="A8ICQ6"/>
<keyword evidence="3 14" id="KW-0813">Transport</keyword>
<dbReference type="EMBL" id="AP009384">
    <property type="protein sequence ID" value="BAF89238.1"/>
    <property type="molecule type" value="Genomic_DNA"/>
</dbReference>
<dbReference type="InterPro" id="IPR010105">
    <property type="entry name" value="TonB_sidphr_rcpt"/>
</dbReference>
<evidence type="ECO:0000313" key="18">
    <source>
        <dbReference type="EMBL" id="BAF89238.1"/>
    </source>
</evidence>
<dbReference type="InterPro" id="IPR036942">
    <property type="entry name" value="Beta-barrel_TonB_sf"/>
</dbReference>
<evidence type="ECO:0000256" key="13">
    <source>
        <dbReference type="ARBA" id="ARBA00023237"/>
    </source>
</evidence>
<dbReference type="SUPFAM" id="SSF56935">
    <property type="entry name" value="Porins"/>
    <property type="match status" value="1"/>
</dbReference>
<dbReference type="GO" id="GO:0015344">
    <property type="term" value="F:siderophore uptake transmembrane transporter activity"/>
    <property type="evidence" value="ECO:0007669"/>
    <property type="project" value="TreeGrafter"/>
</dbReference>
<dbReference type="GO" id="GO:0015891">
    <property type="term" value="P:siderophore transport"/>
    <property type="evidence" value="ECO:0007669"/>
    <property type="project" value="InterPro"/>
</dbReference>
<feature type="domain" description="Secretin/TonB short N-terminal" evidence="17">
    <location>
        <begin position="77"/>
        <end position="128"/>
    </location>
</feature>
<evidence type="ECO:0000256" key="16">
    <source>
        <dbReference type="SAM" id="SignalP"/>
    </source>
</evidence>
<reference evidence="18 19" key="1">
    <citation type="journal article" date="2007" name="Appl. Environ. Microbiol.">
        <title>Rhizobial factors required for stem nodule maturation and maintenance in Sesbania rostrata-Azorhizobium caulinodans ORS571 symbiosis.</title>
        <authorList>
            <person name="Suzuki S."/>
            <person name="Aono T."/>
            <person name="Lee KB."/>
            <person name="Suzuki T."/>
            <person name="Liu CT."/>
            <person name="Miwa H."/>
            <person name="Wakao S."/>
            <person name="Iki T."/>
            <person name="Oyaizu H."/>
        </authorList>
    </citation>
    <scope>NUCLEOTIDE SEQUENCE [LARGE SCALE GENOMIC DNA]</scope>
    <source>
        <strain evidence="19">ATCC 43989 / DSM 5975 / JCM 20966 / LMG 6465 / NBRC 14845 / NCIMB 13405 / ORS 571</strain>
    </source>
</reference>
<dbReference type="GO" id="GO:0009279">
    <property type="term" value="C:cell outer membrane"/>
    <property type="evidence" value="ECO:0007669"/>
    <property type="project" value="UniProtKB-SubCell"/>
</dbReference>
<keyword evidence="10 15" id="KW-0798">TonB box</keyword>
<reference evidence="19" key="2">
    <citation type="submission" date="2007-04" db="EMBL/GenBank/DDBJ databases">
        <title>Complete genome sequence of the nitrogen-fixing bacterium Azorhizobium caulinodans ORS571.</title>
        <authorList>
            <person name="Lee K.B."/>
            <person name="Backer P.D."/>
            <person name="Aono T."/>
            <person name="Liu C.T."/>
            <person name="Suzuki S."/>
            <person name="Suzuki T."/>
            <person name="Kaneko T."/>
            <person name="Yamada M."/>
            <person name="Tabata S."/>
            <person name="Kupfer D.M."/>
            <person name="Najar F.Z."/>
            <person name="Wiley G.B."/>
            <person name="Roe B."/>
            <person name="Binnewies T."/>
            <person name="Ussery D."/>
            <person name="Vereecke D."/>
            <person name="Gevers D."/>
            <person name="Holsters M."/>
            <person name="Oyaizu H."/>
        </authorList>
    </citation>
    <scope>NUCLEOTIDE SEQUENCE [LARGE SCALE GENOMIC DNA]</scope>
    <source>
        <strain evidence="19">ATCC 43989 / DSM 5975 / JCM 20966 / LMG 6465 / NBRC 14845 / NCIMB 13405 / ORS 571</strain>
    </source>
</reference>
<evidence type="ECO:0000256" key="11">
    <source>
        <dbReference type="ARBA" id="ARBA00023136"/>
    </source>
</evidence>
<dbReference type="FunFam" id="2.170.130.10:FF:000001">
    <property type="entry name" value="Catecholate siderophore TonB-dependent receptor"/>
    <property type="match status" value="1"/>
</dbReference>
<evidence type="ECO:0000259" key="17">
    <source>
        <dbReference type="SMART" id="SM00965"/>
    </source>
</evidence>
<keyword evidence="13 14" id="KW-0998">Cell outer membrane</keyword>
<evidence type="ECO:0000313" key="19">
    <source>
        <dbReference type="Proteomes" id="UP000000270"/>
    </source>
</evidence>
<gene>
    <name evidence="18" type="ordered locus">AZC_3240</name>
</gene>
<reference evidence="18 19" key="5">
    <citation type="journal article" date="2010" name="Appl. Environ. Microbiol.">
        <title>phrR-like gene praR of Azorhizobium caulinodans ORS571 is essential for symbiosis with Sesbania rostrata and is involved in expression of reb genes.</title>
        <authorList>
            <person name="Akiba N."/>
            <person name="Aono T."/>
            <person name="Toyazaki H."/>
            <person name="Sato S."/>
            <person name="Oyaizu H."/>
        </authorList>
    </citation>
    <scope>NUCLEOTIDE SEQUENCE [LARGE SCALE GENOMIC DNA]</scope>
    <source>
        <strain evidence="19">ATCC 43989 / DSM 5975 / JCM 20966 / LMG 6465 / NBRC 14845 / NCIMB 13405 / ORS 571</strain>
    </source>
</reference>
<dbReference type="Pfam" id="PF00593">
    <property type="entry name" value="TonB_dep_Rec_b-barrel"/>
    <property type="match status" value="1"/>
</dbReference>
<dbReference type="PROSITE" id="PS52016">
    <property type="entry name" value="TONB_DEPENDENT_REC_3"/>
    <property type="match status" value="1"/>
</dbReference>
<dbReference type="eggNOG" id="COG4773">
    <property type="taxonomic scope" value="Bacteria"/>
</dbReference>
<dbReference type="PANTHER" id="PTHR32552">
    <property type="entry name" value="FERRICHROME IRON RECEPTOR-RELATED"/>
    <property type="match status" value="1"/>
</dbReference>
<comment type="subcellular location">
    <subcellularLocation>
        <location evidence="1 14">Cell outer membrane</location>
        <topology evidence="1 14">Multi-pass membrane protein</topology>
    </subcellularLocation>
</comment>
<dbReference type="InterPro" id="IPR000531">
    <property type="entry name" value="Beta-barrel_TonB"/>
</dbReference>
<evidence type="ECO:0000256" key="12">
    <source>
        <dbReference type="ARBA" id="ARBA00023170"/>
    </source>
</evidence>
<dbReference type="Gene3D" id="2.170.130.10">
    <property type="entry name" value="TonB-dependent receptor, plug domain"/>
    <property type="match status" value="1"/>
</dbReference>
<dbReference type="SMART" id="SM00965">
    <property type="entry name" value="STN"/>
    <property type="match status" value="1"/>
</dbReference>
<dbReference type="InterPro" id="IPR039426">
    <property type="entry name" value="TonB-dep_rcpt-like"/>
</dbReference>
<dbReference type="Gene3D" id="3.55.50.30">
    <property type="match status" value="1"/>
</dbReference>
<reference evidence="18 19" key="6">
    <citation type="journal article" date="2011" name="Appl. Environ. Microbiol.">
        <title>Involvement of the azorhizobial chromosome partition gene (parA) in the onset of bacteroid differentiation during Sesbania rostrata stem nodule development.</title>
        <authorList>
            <person name="Liu CT."/>
            <person name="Lee KB."/>
            <person name="Wang YS."/>
            <person name="Peng MH."/>
            <person name="Lee KT."/>
            <person name="Suzuki S."/>
            <person name="Suzuki T."/>
            <person name="Oyaizu H."/>
        </authorList>
    </citation>
    <scope>NUCLEOTIDE SEQUENCE [LARGE SCALE GENOMIC DNA]</scope>
    <source>
        <strain evidence="19">ATCC 43989 / DSM 5975 / JCM 20966 / LMG 6465 / NBRC 14845 / NCIMB 13405 / ORS 571</strain>
    </source>
</reference>
<evidence type="ECO:0000256" key="15">
    <source>
        <dbReference type="RuleBase" id="RU003357"/>
    </source>
</evidence>
<dbReference type="InterPro" id="IPR037066">
    <property type="entry name" value="Plug_dom_sf"/>
</dbReference>
<evidence type="ECO:0000256" key="4">
    <source>
        <dbReference type="ARBA" id="ARBA00022452"/>
    </source>
</evidence>
<reference evidence="18 19" key="3">
    <citation type="journal article" date="2008" name="BMC Genomics">
        <title>The genome of the versatile nitrogen fixer Azorhizobium caulinodans ORS571.</title>
        <authorList>
            <person name="Lee KB."/>
            <person name="Backer P.D."/>
            <person name="Aono T."/>
            <person name="Liu CT."/>
            <person name="Suzuki S."/>
            <person name="Suzuki T."/>
            <person name="Kaneko T."/>
            <person name="Yamada M."/>
            <person name="Tabata S."/>
            <person name="Kupfer D.M."/>
            <person name="Najar F.Z."/>
            <person name="Wiley G.B."/>
            <person name="Roe B."/>
            <person name="Binnewies T.T."/>
            <person name="Ussery D.W."/>
            <person name="D'Haeze W."/>
            <person name="Herder J.D."/>
            <person name="Gevers D."/>
            <person name="Vereecke D."/>
            <person name="Holsters M."/>
            <person name="Oyaizu H."/>
        </authorList>
    </citation>
    <scope>NUCLEOTIDE SEQUENCE [LARGE SCALE GENOMIC DNA]</scope>
    <source>
        <strain evidence="19">ATCC 43989 / DSM 5975 / JCM 20966 / LMG 6465 / NBRC 14845 / NCIMB 13405 / ORS 571</strain>
    </source>
</reference>
<keyword evidence="12 18" id="KW-0675">Receptor</keyword>
<dbReference type="Proteomes" id="UP000000270">
    <property type="component" value="Chromosome"/>
</dbReference>
<dbReference type="GO" id="GO:0038023">
    <property type="term" value="F:signaling receptor activity"/>
    <property type="evidence" value="ECO:0007669"/>
    <property type="project" value="InterPro"/>
</dbReference>
<keyword evidence="4 14" id="KW-1134">Transmembrane beta strand</keyword>
<dbReference type="KEGG" id="azc:AZC_3240"/>
<evidence type="ECO:0000256" key="7">
    <source>
        <dbReference type="ARBA" id="ARBA00022729"/>
    </source>
</evidence>
<keyword evidence="7 16" id="KW-0732">Signal</keyword>
<dbReference type="NCBIfam" id="TIGR01783">
    <property type="entry name" value="TonB-siderophor"/>
    <property type="match status" value="1"/>
</dbReference>
<dbReference type="InterPro" id="IPR012910">
    <property type="entry name" value="Plug_dom"/>
</dbReference>
<proteinExistence type="inferred from homology"/>
<feature type="signal peptide" evidence="16">
    <location>
        <begin position="1"/>
        <end position="43"/>
    </location>
</feature>
<keyword evidence="19" id="KW-1185">Reference proteome</keyword>
<keyword evidence="6 14" id="KW-0812">Transmembrane</keyword>
<reference evidence="18 19" key="4">
    <citation type="journal article" date="2009" name="Appl. Environ. Microbiol.">
        <title>Comparative genome-wide transcriptional profiling of Azorhizobium caulinodans ORS571 grown under free-living and symbiotic conditions.</title>
        <authorList>
            <person name="Tsukada S."/>
            <person name="Aono T."/>
            <person name="Akiba N."/>
            <person name="Lee KB."/>
            <person name="Liu CT."/>
            <person name="Toyazaki H."/>
            <person name="Oyaizu H."/>
        </authorList>
    </citation>
    <scope>NUCLEOTIDE SEQUENCE [LARGE SCALE GENOMIC DNA]</scope>
    <source>
        <strain evidence="19">ATCC 43989 / DSM 5975 / JCM 20966 / LMG 6465 / NBRC 14845 / NCIMB 13405 / ORS 571</strain>
    </source>
</reference>
<evidence type="ECO:0000256" key="10">
    <source>
        <dbReference type="ARBA" id="ARBA00023077"/>
    </source>
</evidence>
<evidence type="ECO:0000256" key="2">
    <source>
        <dbReference type="ARBA" id="ARBA00009810"/>
    </source>
</evidence>
<evidence type="ECO:0000256" key="5">
    <source>
        <dbReference type="ARBA" id="ARBA00022496"/>
    </source>
</evidence>
<dbReference type="Pfam" id="PF07715">
    <property type="entry name" value="Plug"/>
    <property type="match status" value="1"/>
</dbReference>
<dbReference type="Pfam" id="PF07660">
    <property type="entry name" value="STN"/>
    <property type="match status" value="1"/>
</dbReference>
<evidence type="ECO:0000256" key="1">
    <source>
        <dbReference type="ARBA" id="ARBA00004571"/>
    </source>
</evidence>
<keyword evidence="11 14" id="KW-0472">Membrane</keyword>
<dbReference type="HOGENOM" id="CLU_008287_9_0_5"/>
<keyword evidence="8" id="KW-0408">Iron</keyword>
<keyword evidence="5" id="KW-0410">Iron transport</keyword>
<evidence type="ECO:0000256" key="8">
    <source>
        <dbReference type="ARBA" id="ARBA00023004"/>
    </source>
</evidence>
<evidence type="ECO:0000256" key="6">
    <source>
        <dbReference type="ARBA" id="ARBA00022692"/>
    </source>
</evidence>
<protein>
    <submittedName>
        <fullName evidence="18">TonB-dependent siderophore receptor</fullName>
    </submittedName>
</protein>
<dbReference type="PANTHER" id="PTHR32552:SF68">
    <property type="entry name" value="FERRICHROME OUTER MEMBRANE TRANSPORTER_PHAGE RECEPTOR"/>
    <property type="match status" value="1"/>
</dbReference>